<feature type="transmembrane region" description="Helical" evidence="1">
    <location>
        <begin position="20"/>
        <end position="38"/>
    </location>
</feature>
<reference evidence="2" key="1">
    <citation type="submission" date="2013-08" db="EMBL/GenBank/DDBJ databases">
        <title>Gene expansion shapes genome architecture in the human pathogen Lichtheimia corymbifera: an evolutionary genomics analysis in the ancient terrestrial Mucorales (Mucoromycotina).</title>
        <authorList>
            <person name="Schwartze V.U."/>
            <person name="Winter S."/>
            <person name="Shelest E."/>
            <person name="Marcet-Houben M."/>
            <person name="Horn F."/>
            <person name="Wehner S."/>
            <person name="Hoffmann K."/>
            <person name="Riege K."/>
            <person name="Sammeth M."/>
            <person name="Nowrousian M."/>
            <person name="Valiante V."/>
            <person name="Linde J."/>
            <person name="Jacobsen I.D."/>
            <person name="Marz M."/>
            <person name="Brakhage A.A."/>
            <person name="Gabaldon T."/>
            <person name="Bocker S."/>
            <person name="Voigt K."/>
        </authorList>
    </citation>
    <scope>NUCLEOTIDE SEQUENCE [LARGE SCALE GENOMIC DNA]</scope>
    <source>
        <strain evidence="2">FSU 9682</strain>
    </source>
</reference>
<keyword evidence="1" id="KW-1133">Transmembrane helix</keyword>
<sequence length="75" mass="8593">MHVNDSPARGQHAHHLTFLIRANLVIMAMAVVGSSLSCKVQNGTRPFAIHEDRHFFYLRVPIVYRDDDDDDDDDE</sequence>
<proteinExistence type="predicted"/>
<dbReference type="Proteomes" id="UP000027586">
    <property type="component" value="Unassembled WGS sequence"/>
</dbReference>
<evidence type="ECO:0000313" key="2">
    <source>
        <dbReference type="EMBL" id="CDH58025.1"/>
    </source>
</evidence>
<keyword evidence="1" id="KW-0472">Membrane</keyword>
<dbReference type="VEuPathDB" id="FungiDB:LCOR_08905.1"/>
<organism evidence="2 3">
    <name type="scientific">Lichtheimia corymbifera JMRC:FSU:9682</name>
    <dbReference type="NCBI Taxonomy" id="1263082"/>
    <lineage>
        <taxon>Eukaryota</taxon>
        <taxon>Fungi</taxon>
        <taxon>Fungi incertae sedis</taxon>
        <taxon>Mucoromycota</taxon>
        <taxon>Mucoromycotina</taxon>
        <taxon>Mucoromycetes</taxon>
        <taxon>Mucorales</taxon>
        <taxon>Lichtheimiaceae</taxon>
        <taxon>Lichtheimia</taxon>
    </lineage>
</organism>
<evidence type="ECO:0000313" key="3">
    <source>
        <dbReference type="Proteomes" id="UP000027586"/>
    </source>
</evidence>
<protein>
    <submittedName>
        <fullName evidence="2">Uncharacterized protein</fullName>
    </submittedName>
</protein>
<comment type="caution">
    <text evidence="2">The sequence shown here is derived from an EMBL/GenBank/DDBJ whole genome shotgun (WGS) entry which is preliminary data.</text>
</comment>
<accession>A0A068S7V0</accession>
<evidence type="ECO:0000256" key="1">
    <source>
        <dbReference type="SAM" id="Phobius"/>
    </source>
</evidence>
<keyword evidence="3" id="KW-1185">Reference proteome</keyword>
<dbReference type="EMBL" id="CBTN010000052">
    <property type="protein sequence ID" value="CDH58025.1"/>
    <property type="molecule type" value="Genomic_DNA"/>
</dbReference>
<name>A0A068S7V0_9FUNG</name>
<keyword evidence="1" id="KW-0812">Transmembrane</keyword>
<dbReference type="AlphaFoldDB" id="A0A068S7V0"/>
<gene>
    <name evidence="2" type="ORF">LCOR_08905.1</name>
</gene>